<gene>
    <name evidence="1" type="ORF">ACFO3S_21370</name>
</gene>
<organism evidence="1 2">
    <name type="scientific">Cohnella hongkongensis</name>
    <dbReference type="NCBI Taxonomy" id="178337"/>
    <lineage>
        <taxon>Bacteria</taxon>
        <taxon>Bacillati</taxon>
        <taxon>Bacillota</taxon>
        <taxon>Bacilli</taxon>
        <taxon>Bacillales</taxon>
        <taxon>Paenibacillaceae</taxon>
        <taxon>Cohnella</taxon>
    </lineage>
</organism>
<evidence type="ECO:0000313" key="1">
    <source>
        <dbReference type="EMBL" id="MFC4600809.1"/>
    </source>
</evidence>
<dbReference type="SMART" id="SM00855">
    <property type="entry name" value="PGAM"/>
    <property type="match status" value="1"/>
</dbReference>
<dbReference type="PANTHER" id="PTHR48100">
    <property type="entry name" value="BROAD-SPECIFICITY PHOSPHATASE YOR283W-RELATED"/>
    <property type="match status" value="1"/>
</dbReference>
<dbReference type="EC" id="3.1.3.-" evidence="1"/>
<keyword evidence="1" id="KW-0378">Hydrolase</keyword>
<protein>
    <submittedName>
        <fullName evidence="1">Histidine phosphatase family protein</fullName>
        <ecNumber evidence="1">3.1.3.-</ecNumber>
    </submittedName>
</protein>
<sequence length="206" mass="23644">MSINLYIVRHAIKERAIGDVPLTSDGILQAKLTSQYFSRISLSMILSSPLRRAQETAEYTASVHNLSIKIDNRLRERANWGDLPGQTFQEFVEMWDKCTKDPDYIPPFGDSARQACERMSSLLNELVKNLTSNTNILIVTHGGLITDYLVNTFPENVLNNLHPRFIAEQSNLIPECSITKLRFDKQSFIIEQFADIEHLKTKNFRR</sequence>
<reference evidence="2" key="1">
    <citation type="journal article" date="2019" name="Int. J. Syst. Evol. Microbiol.">
        <title>The Global Catalogue of Microorganisms (GCM) 10K type strain sequencing project: providing services to taxonomists for standard genome sequencing and annotation.</title>
        <authorList>
            <consortium name="The Broad Institute Genomics Platform"/>
            <consortium name="The Broad Institute Genome Sequencing Center for Infectious Disease"/>
            <person name="Wu L."/>
            <person name="Ma J."/>
        </authorList>
    </citation>
    <scope>NUCLEOTIDE SEQUENCE [LARGE SCALE GENOMIC DNA]</scope>
    <source>
        <strain evidence="2">CCUG 49571</strain>
    </source>
</reference>
<dbReference type="Pfam" id="PF00300">
    <property type="entry name" value="His_Phos_1"/>
    <property type="match status" value="1"/>
</dbReference>
<evidence type="ECO:0000313" key="2">
    <source>
        <dbReference type="Proteomes" id="UP001596028"/>
    </source>
</evidence>
<comment type="caution">
    <text evidence="1">The sequence shown here is derived from an EMBL/GenBank/DDBJ whole genome shotgun (WGS) entry which is preliminary data.</text>
</comment>
<dbReference type="InterPro" id="IPR029033">
    <property type="entry name" value="His_PPase_superfam"/>
</dbReference>
<name>A0ABV9FKS8_9BACL</name>
<dbReference type="Proteomes" id="UP001596028">
    <property type="component" value="Unassembled WGS sequence"/>
</dbReference>
<dbReference type="CDD" id="cd07067">
    <property type="entry name" value="HP_PGM_like"/>
    <property type="match status" value="1"/>
</dbReference>
<dbReference type="RefSeq" id="WP_378100230.1">
    <property type="nucleotide sequence ID" value="NZ_JBHSEP010000019.1"/>
</dbReference>
<accession>A0ABV9FKS8</accession>
<dbReference type="PANTHER" id="PTHR48100:SF1">
    <property type="entry name" value="HISTIDINE PHOSPHATASE FAMILY PROTEIN-RELATED"/>
    <property type="match status" value="1"/>
</dbReference>
<keyword evidence="2" id="KW-1185">Reference proteome</keyword>
<dbReference type="InterPro" id="IPR013078">
    <property type="entry name" value="His_Pase_superF_clade-1"/>
</dbReference>
<dbReference type="GO" id="GO:0016787">
    <property type="term" value="F:hydrolase activity"/>
    <property type="evidence" value="ECO:0007669"/>
    <property type="project" value="UniProtKB-KW"/>
</dbReference>
<proteinExistence type="predicted"/>
<dbReference type="SUPFAM" id="SSF53254">
    <property type="entry name" value="Phosphoglycerate mutase-like"/>
    <property type="match status" value="1"/>
</dbReference>
<dbReference type="EMBL" id="JBHSEP010000019">
    <property type="protein sequence ID" value="MFC4600809.1"/>
    <property type="molecule type" value="Genomic_DNA"/>
</dbReference>
<dbReference type="Gene3D" id="3.40.50.1240">
    <property type="entry name" value="Phosphoglycerate mutase-like"/>
    <property type="match status" value="1"/>
</dbReference>
<dbReference type="InterPro" id="IPR050275">
    <property type="entry name" value="PGM_Phosphatase"/>
</dbReference>